<dbReference type="InterPro" id="IPR011060">
    <property type="entry name" value="RibuloseP-bd_barrel"/>
</dbReference>
<proteinExistence type="inferred from homology"/>
<evidence type="ECO:0000259" key="7">
    <source>
        <dbReference type="SMART" id="SM00934"/>
    </source>
</evidence>
<dbReference type="CDD" id="cd04726">
    <property type="entry name" value="KGPDC_HPS"/>
    <property type="match status" value="1"/>
</dbReference>
<evidence type="ECO:0000256" key="3">
    <source>
        <dbReference type="ARBA" id="ARBA00006350"/>
    </source>
</evidence>
<dbReference type="PANTHER" id="PTHR35039">
    <property type="entry name" value="3-KETO-L-GULONATE-6-PHOSPHATE DECARBOXYLASE SGBH-RELATED"/>
    <property type="match status" value="1"/>
</dbReference>
<dbReference type="GO" id="GO:0004590">
    <property type="term" value="F:orotidine-5'-phosphate decarboxylase activity"/>
    <property type="evidence" value="ECO:0007669"/>
    <property type="project" value="InterPro"/>
</dbReference>
<dbReference type="UniPathway" id="UPA00294">
    <property type="reaction ID" value="UER00434"/>
</dbReference>
<organism evidence="8">
    <name type="scientific">Candidatus Kentrum sp. LFY</name>
    <dbReference type="NCBI Taxonomy" id="2126342"/>
    <lineage>
        <taxon>Bacteria</taxon>
        <taxon>Pseudomonadati</taxon>
        <taxon>Pseudomonadota</taxon>
        <taxon>Gammaproteobacteria</taxon>
        <taxon>Candidatus Kentrum</taxon>
    </lineage>
</organism>
<comment type="pathway">
    <text evidence="2">One-carbon metabolism; formaldehyde assimilation via RuMP pathway; D-fructose 6-phosphate from D-ribulose 5-phosphate and formaldehyde: step 1/2.</text>
</comment>
<dbReference type="GO" id="GO:0019647">
    <property type="term" value="P:formaldehyde assimilation via ribulose monophosphate cycle"/>
    <property type="evidence" value="ECO:0007669"/>
    <property type="project" value="UniProtKB-UniPathway"/>
</dbReference>
<dbReference type="GO" id="GO:0006207">
    <property type="term" value="P:'de novo' pyrimidine nucleobase biosynthetic process"/>
    <property type="evidence" value="ECO:0007669"/>
    <property type="project" value="InterPro"/>
</dbReference>
<evidence type="ECO:0000313" key="8">
    <source>
        <dbReference type="EMBL" id="VFJ92012.1"/>
    </source>
</evidence>
<dbReference type="GO" id="GO:0033982">
    <property type="term" value="F:3-dehydro-L-gulonate-6-phosphate decarboxylase activity"/>
    <property type="evidence" value="ECO:0007669"/>
    <property type="project" value="TreeGrafter"/>
</dbReference>
<dbReference type="GO" id="GO:0043801">
    <property type="term" value="F:hexulose-6-phosphate synthase activity"/>
    <property type="evidence" value="ECO:0007669"/>
    <property type="project" value="UniProtKB-EC"/>
</dbReference>
<protein>
    <recommendedName>
        <fullName evidence="4">3-hexulose-6-phosphate synthase</fullName>
        <ecNumber evidence="4">4.1.2.43</ecNumber>
    </recommendedName>
</protein>
<dbReference type="EC" id="4.1.2.43" evidence="4"/>
<dbReference type="NCBIfam" id="TIGR03128">
    <property type="entry name" value="RuMP_HxlA"/>
    <property type="match status" value="1"/>
</dbReference>
<dbReference type="InterPro" id="IPR001754">
    <property type="entry name" value="OMPdeCOase_dom"/>
</dbReference>
<dbReference type="GO" id="GO:0019854">
    <property type="term" value="P:L-ascorbic acid catabolic process"/>
    <property type="evidence" value="ECO:0007669"/>
    <property type="project" value="TreeGrafter"/>
</dbReference>
<name>A0A450UHI7_9GAMM</name>
<dbReference type="InterPro" id="IPR013785">
    <property type="entry name" value="Aldolase_TIM"/>
</dbReference>
<dbReference type="Gene3D" id="3.20.20.70">
    <property type="entry name" value="Aldolase class I"/>
    <property type="match status" value="1"/>
</dbReference>
<dbReference type="FunFam" id="3.20.20.70:FF:000022">
    <property type="entry name" value="3-keto-L-gulonate-6-phosphate decarboxylase UlaD"/>
    <property type="match status" value="1"/>
</dbReference>
<comment type="similarity">
    <text evidence="3">Belongs to the HPS/KGPDC family. HPS subfamily.</text>
</comment>
<dbReference type="InterPro" id="IPR041710">
    <property type="entry name" value="HPS/KGPDC"/>
</dbReference>
<dbReference type="PANTHER" id="PTHR35039:SF3">
    <property type="entry name" value="3-KETO-L-GULONATE-6-PHOSPHATE DECARBOXYLASE SGBH-RELATED"/>
    <property type="match status" value="1"/>
</dbReference>
<feature type="domain" description="Orotidine 5'-phosphate decarboxylase" evidence="7">
    <location>
        <begin position="42"/>
        <end position="243"/>
    </location>
</feature>
<accession>A0A450UHI7</accession>
<evidence type="ECO:0000256" key="6">
    <source>
        <dbReference type="ARBA" id="ARBA00023277"/>
    </source>
</evidence>
<evidence type="ECO:0000256" key="2">
    <source>
        <dbReference type="ARBA" id="ARBA00005014"/>
    </source>
</evidence>
<gene>
    <name evidence="8" type="ORF">BECKLFY1418A_GA0070994_10203</name>
</gene>
<keyword evidence="6" id="KW-0119">Carbohydrate metabolism</keyword>
<dbReference type="Pfam" id="PF00215">
    <property type="entry name" value="OMPdecase"/>
    <property type="match status" value="1"/>
</dbReference>
<sequence>MATRPLDGTHSVRKKRSISIIHRGNVLHKSEKSTVLGRRTPLIQAALDLLDFHDTLTLATEVAPYVDILEIGTPCIKCNGIAVVSELRKRFPDKVILADLKTMDAGEYEATPFYAAGADICTVLGVSAPATIAGVVAAAKAHDAEAQVDLIQVADKAARARASVKSGVAIIGIHTGLDAQAMGEAPFSDLHHMASLGLAAPISVAGGIRPATVTQAIAAGADIIVVGAALHGASSRAAVAREIRRLADGA</sequence>
<evidence type="ECO:0000256" key="1">
    <source>
        <dbReference type="ARBA" id="ARBA00000718"/>
    </source>
</evidence>
<dbReference type="EMBL" id="CAADFH010000020">
    <property type="protein sequence ID" value="VFJ92012.1"/>
    <property type="molecule type" value="Genomic_DNA"/>
</dbReference>
<dbReference type="InterPro" id="IPR017553">
    <property type="entry name" value="3-hexulose-6-phosphate_synth"/>
</dbReference>
<evidence type="ECO:0000256" key="5">
    <source>
        <dbReference type="ARBA" id="ARBA00023239"/>
    </source>
</evidence>
<dbReference type="AlphaFoldDB" id="A0A450UHI7"/>
<comment type="catalytic activity">
    <reaction evidence="1">
        <text>D-ribulose 5-phosphate + formaldehyde = D-arabino-hex-3-ulose 6-phosphate</text>
        <dbReference type="Rhea" id="RHEA:25201"/>
        <dbReference type="ChEBI" id="CHEBI:16842"/>
        <dbReference type="ChEBI" id="CHEBI:58121"/>
        <dbReference type="ChEBI" id="CHEBI:58542"/>
        <dbReference type="EC" id="4.1.2.43"/>
    </reaction>
</comment>
<keyword evidence="5" id="KW-0456">Lyase</keyword>
<evidence type="ECO:0000256" key="4">
    <source>
        <dbReference type="ARBA" id="ARBA00012890"/>
    </source>
</evidence>
<dbReference type="SUPFAM" id="SSF51366">
    <property type="entry name" value="Ribulose-phoshate binding barrel"/>
    <property type="match status" value="1"/>
</dbReference>
<dbReference type="SMART" id="SM00934">
    <property type="entry name" value="OMPdecase"/>
    <property type="match status" value="1"/>
</dbReference>
<reference evidence="8" key="1">
    <citation type="submission" date="2019-02" db="EMBL/GenBank/DDBJ databases">
        <authorList>
            <person name="Gruber-Vodicka R. H."/>
            <person name="Seah K. B. B."/>
        </authorList>
    </citation>
    <scope>NUCLEOTIDE SEQUENCE</scope>
    <source>
        <strain evidence="8">BECK_M6</strain>
    </source>
</reference>